<organism evidence="23 24">
    <name type="scientific">Actinomycetospora aeridis</name>
    <dbReference type="NCBI Taxonomy" id="3129231"/>
    <lineage>
        <taxon>Bacteria</taxon>
        <taxon>Bacillati</taxon>
        <taxon>Actinomycetota</taxon>
        <taxon>Actinomycetes</taxon>
        <taxon>Pseudonocardiales</taxon>
        <taxon>Pseudonocardiaceae</taxon>
        <taxon>Actinomycetospora</taxon>
    </lineage>
</organism>
<dbReference type="RefSeq" id="WP_337715152.1">
    <property type="nucleotide sequence ID" value="NZ_JBBEGL010000005.1"/>
</dbReference>
<dbReference type="Pfam" id="PF17848">
    <property type="entry name" value="Zn_ribbon_ACC"/>
    <property type="match status" value="1"/>
</dbReference>
<evidence type="ECO:0000256" key="18">
    <source>
        <dbReference type="ARBA" id="ARBA00049152"/>
    </source>
</evidence>
<dbReference type="EC" id="2.1.3.15" evidence="19"/>
<keyword evidence="11 20" id="KW-0863">Zinc-finger</keyword>
<evidence type="ECO:0000256" key="3">
    <source>
        <dbReference type="ARBA" id="ARBA00006276"/>
    </source>
</evidence>
<dbReference type="GO" id="GO:0003989">
    <property type="term" value="F:acetyl-CoA carboxylase activity"/>
    <property type="evidence" value="ECO:0007669"/>
    <property type="project" value="UniProtKB-EC"/>
</dbReference>
<feature type="zinc finger region" description="C4-type" evidence="20">
    <location>
        <begin position="22"/>
        <end position="44"/>
    </location>
</feature>
<evidence type="ECO:0000256" key="2">
    <source>
        <dbReference type="ARBA" id="ARBA00004956"/>
    </source>
</evidence>
<dbReference type="NCBIfam" id="TIGR00515">
    <property type="entry name" value="accD"/>
    <property type="match status" value="1"/>
</dbReference>
<sequence length="571" mass="59574">MTADDRRAAWPGTEGEVHWAHCPSCGAAIYLRRLQRHEHVCPECSHHWRIGVDQRLAALLDTDSFTEIGADLASDDPLDFVDTKPYTERVAAARRRTGSQEAVRCGTATIEGHPLVVAALDFRFLGGSIGATTGEKICLAARTALARRIPLLVVCASGGARMQEGALSLMQLARTSQEIARLREAGVACINLNTDPTYGGATASFAMLGDVVVAEPAARIGFAGPDVVEQTIREKLPDRFQTAEFLAESGMVDLVVPRPAQRGTLARLLCLLGDPHGAASGTVDASGSAPVVPLGGAAGGSAWDVVRSARNLQRPTARDYCRAVFDDFVELHGDRLSGDDQAVVGGLARLDGRTVVAVGTQKGHTPTELVENNFGMPQPGGYHKARRMMTLAERLGVPVVTFVDTPGAFPGAEAEERGQGTAIAECILAMSRLEVPTVALVTGEGGSGGALSLAVGNRVLLLENAYYSVISPEGCATILWGEAAAASTAAEVLHLTAPQLHTLGVVDRVVGEPAGGAAADPAATAHAVRAAVTDALAELVPLPPEEVVADRHARFARFGAPGTALVTEVAS</sequence>
<evidence type="ECO:0000313" key="24">
    <source>
        <dbReference type="Proteomes" id="UP001370100"/>
    </source>
</evidence>
<comment type="catalytic activity">
    <reaction evidence="18 19">
        <text>N(6)-carboxybiotinyl-L-lysyl-[protein] + acetyl-CoA = N(6)-biotinyl-L-lysyl-[protein] + malonyl-CoA</text>
        <dbReference type="Rhea" id="RHEA:54728"/>
        <dbReference type="Rhea" id="RHEA-COMP:10505"/>
        <dbReference type="Rhea" id="RHEA-COMP:10506"/>
        <dbReference type="ChEBI" id="CHEBI:57288"/>
        <dbReference type="ChEBI" id="CHEBI:57384"/>
        <dbReference type="ChEBI" id="CHEBI:83144"/>
        <dbReference type="ChEBI" id="CHEBI:83145"/>
        <dbReference type="EC" id="2.1.3.15"/>
    </reaction>
</comment>
<keyword evidence="23" id="KW-0436">Ligase</keyword>
<dbReference type="PANTHER" id="PTHR42853:SF3">
    <property type="entry name" value="ACETYL-COENZYME A CARBOXYLASE CARBOXYL TRANSFERASE SUBUNIT ALPHA, CHLOROPLASTIC"/>
    <property type="match status" value="1"/>
</dbReference>
<dbReference type="Proteomes" id="UP001370100">
    <property type="component" value="Unassembled WGS sequence"/>
</dbReference>
<dbReference type="HAMAP" id="MF_01395">
    <property type="entry name" value="AcetylCoA_CT_beta"/>
    <property type="match status" value="1"/>
</dbReference>
<comment type="subunit">
    <text evidence="5">Acetyl-CoA carboxylase is a heterotetramer composed of biotin carboxyl carrier protein (AccB), biotin carboxylase (AccC) and two subunits of ACCase subunit beta/alpha.</text>
</comment>
<dbReference type="PROSITE" id="PS50989">
    <property type="entry name" value="COA_CT_CTER"/>
    <property type="match status" value="1"/>
</dbReference>
<comment type="subcellular location">
    <subcellularLocation>
        <location evidence="1 19">Cytoplasm</location>
    </subcellularLocation>
</comment>
<dbReference type="Pfam" id="PF03255">
    <property type="entry name" value="ACCA"/>
    <property type="match status" value="1"/>
</dbReference>
<evidence type="ECO:0000256" key="17">
    <source>
        <dbReference type="ARBA" id="ARBA00025280"/>
    </source>
</evidence>
<comment type="subunit">
    <text evidence="19">Acetyl-CoA carboxylase is a heterohexamer composed of biotin carboxyl carrier protein (AccB), biotin carboxylase (AccC) and two subunits each of ACCase subunit alpha (AccA) and ACCase subunit beta (AccD).</text>
</comment>
<dbReference type="SUPFAM" id="SSF52096">
    <property type="entry name" value="ClpP/crotonase"/>
    <property type="match status" value="2"/>
</dbReference>
<feature type="binding site" evidence="20">
    <location>
        <position position="25"/>
    </location>
    <ligand>
        <name>Zn(2+)</name>
        <dbReference type="ChEBI" id="CHEBI:29105"/>
    </ligand>
</feature>
<keyword evidence="8 19" id="KW-0808">Transferase</keyword>
<feature type="binding site" evidence="20">
    <location>
        <position position="44"/>
    </location>
    <ligand>
        <name>Zn(2+)</name>
        <dbReference type="ChEBI" id="CHEBI:29105"/>
    </ligand>
</feature>
<gene>
    <name evidence="20 23" type="primary">accD</name>
    <name evidence="19" type="synonym">accA</name>
    <name evidence="23" type="ORF">WCD41_18805</name>
</gene>
<evidence type="ECO:0000256" key="14">
    <source>
        <dbReference type="ARBA" id="ARBA00022840"/>
    </source>
</evidence>
<evidence type="ECO:0000256" key="11">
    <source>
        <dbReference type="ARBA" id="ARBA00022771"/>
    </source>
</evidence>
<evidence type="ECO:0000256" key="15">
    <source>
        <dbReference type="ARBA" id="ARBA00023098"/>
    </source>
</evidence>
<evidence type="ECO:0000256" key="16">
    <source>
        <dbReference type="ARBA" id="ARBA00023160"/>
    </source>
</evidence>
<accession>A0ABU8N7W0</accession>
<evidence type="ECO:0000256" key="1">
    <source>
        <dbReference type="ARBA" id="ARBA00004496"/>
    </source>
</evidence>
<dbReference type="NCBIfam" id="NF041504">
    <property type="entry name" value="AccA_sub"/>
    <property type="match status" value="1"/>
</dbReference>
<comment type="similarity">
    <text evidence="20">Belongs to the AccD/PCCB family.</text>
</comment>
<evidence type="ECO:0000256" key="9">
    <source>
        <dbReference type="ARBA" id="ARBA00022723"/>
    </source>
</evidence>
<keyword evidence="9 20" id="KW-0479">Metal-binding</keyword>
<proteinExistence type="inferred from homology"/>
<evidence type="ECO:0000256" key="10">
    <source>
        <dbReference type="ARBA" id="ARBA00022741"/>
    </source>
</evidence>
<comment type="similarity">
    <text evidence="19">Belongs to the AccA family.</text>
</comment>
<comment type="cofactor">
    <cofactor evidence="20">
        <name>Zn(2+)</name>
        <dbReference type="ChEBI" id="CHEBI:29105"/>
    </cofactor>
    <text evidence="20">Binds 1 zinc ion per subunit.</text>
</comment>
<keyword evidence="12 19" id="KW-0276">Fatty acid metabolism</keyword>
<evidence type="ECO:0000256" key="6">
    <source>
        <dbReference type="ARBA" id="ARBA00022490"/>
    </source>
</evidence>
<dbReference type="EMBL" id="JBBEGL010000005">
    <property type="protein sequence ID" value="MEJ2888515.1"/>
    <property type="molecule type" value="Genomic_DNA"/>
</dbReference>
<evidence type="ECO:0000256" key="5">
    <source>
        <dbReference type="ARBA" id="ARBA00011664"/>
    </source>
</evidence>
<keyword evidence="7 19" id="KW-0444">Lipid biosynthesis</keyword>
<protein>
    <recommendedName>
        <fullName evidence="19 20">Multifunctional fusion protein</fullName>
    </recommendedName>
    <domain>
        <recommendedName>
            <fullName evidence="19">Acetyl-coenzyme A carboxylase carboxyl transferase subunit alpha</fullName>
            <shortName evidence="19">ACCase subunit alpha</shortName>
            <shortName evidence="19">Acetyl-CoA carboxylase carboxyltransferase subunit alpha</shortName>
            <ecNumber evidence="19">2.1.3.15</ecNumber>
        </recommendedName>
    </domain>
    <domain>
        <recommendedName>
            <fullName evidence="20">Acetyl-coenzyme A carboxylase carboxyl transferase subunit beta</fullName>
            <shortName evidence="20">ACCase subunit beta</shortName>
            <shortName evidence="20">Acetyl-CoA carboxylase carboxyltransferase subunit beta</shortName>
        </recommendedName>
    </domain>
</protein>
<keyword evidence="24" id="KW-1185">Reference proteome</keyword>
<name>A0ABU8N7W0_9PSEU</name>
<dbReference type="PANTHER" id="PTHR42853">
    <property type="entry name" value="ACETYL-COENZYME A CARBOXYLASE CARBOXYL TRANSFERASE SUBUNIT ALPHA"/>
    <property type="match status" value="1"/>
</dbReference>
<comment type="similarity">
    <text evidence="4">In the N-terminal section; belongs to the AccD/PCCB family.</text>
</comment>
<evidence type="ECO:0000256" key="12">
    <source>
        <dbReference type="ARBA" id="ARBA00022832"/>
    </source>
</evidence>
<dbReference type="HAMAP" id="MF_00823">
    <property type="entry name" value="AcetylCoA_CT_alpha"/>
    <property type="match status" value="1"/>
</dbReference>
<keyword evidence="16 19" id="KW-0275">Fatty acid biosynthesis</keyword>
<comment type="function">
    <text evidence="17 20">Component of the acetyl coenzyme A carboxylase (ACC) complex. Biotin carboxylase (BC) catalyzes the carboxylation of biotin on its carrier protein (BCCP) and then the CO(2) group is transferred by the transcarboxylase to acetyl-CoA to form malonyl-CoA.</text>
</comment>
<keyword evidence="15 19" id="KW-0443">Lipid metabolism</keyword>
<feature type="binding site" evidence="20">
    <location>
        <position position="41"/>
    </location>
    <ligand>
        <name>Zn(2+)</name>
        <dbReference type="ChEBI" id="CHEBI:29105"/>
    </ligand>
</feature>
<dbReference type="InterPro" id="IPR000438">
    <property type="entry name" value="Acetyl_CoA_COase_Trfase_b_su"/>
</dbReference>
<reference evidence="23 24" key="1">
    <citation type="submission" date="2024-03" db="EMBL/GenBank/DDBJ databases">
        <title>Actinomycetospora sp. OC33-EN06, a novel actinomycete isolated from wild orchid (Aerides multiflora).</title>
        <authorList>
            <person name="Suriyachadkun C."/>
        </authorList>
    </citation>
    <scope>NUCLEOTIDE SEQUENCE [LARGE SCALE GENOMIC DNA]</scope>
    <source>
        <strain evidence="23 24">OC33-EN06</strain>
    </source>
</reference>
<dbReference type="InterPro" id="IPR011763">
    <property type="entry name" value="COA_CT_C"/>
</dbReference>
<evidence type="ECO:0000256" key="4">
    <source>
        <dbReference type="ARBA" id="ARBA00010284"/>
    </source>
</evidence>
<feature type="binding site" evidence="20">
    <location>
        <position position="22"/>
    </location>
    <ligand>
        <name>Zn(2+)</name>
        <dbReference type="ChEBI" id="CHEBI:29105"/>
    </ligand>
</feature>
<feature type="domain" description="CoA carboxyltransferase N-terminal" evidence="21">
    <location>
        <begin position="18"/>
        <end position="287"/>
    </location>
</feature>
<evidence type="ECO:0000256" key="8">
    <source>
        <dbReference type="ARBA" id="ARBA00022679"/>
    </source>
</evidence>
<keyword evidence="6 19" id="KW-0963">Cytoplasm</keyword>
<evidence type="ECO:0000256" key="19">
    <source>
        <dbReference type="HAMAP-Rule" id="MF_00823"/>
    </source>
</evidence>
<keyword evidence="10 19" id="KW-0547">Nucleotide-binding</keyword>
<evidence type="ECO:0000313" key="23">
    <source>
        <dbReference type="EMBL" id="MEJ2888515.1"/>
    </source>
</evidence>
<dbReference type="PRINTS" id="PR01069">
    <property type="entry name" value="ACCCTRFRASEA"/>
</dbReference>
<dbReference type="InterPro" id="IPR011762">
    <property type="entry name" value="COA_CT_N"/>
</dbReference>
<evidence type="ECO:0000256" key="7">
    <source>
        <dbReference type="ARBA" id="ARBA00022516"/>
    </source>
</evidence>
<evidence type="ECO:0000256" key="20">
    <source>
        <dbReference type="HAMAP-Rule" id="MF_01395"/>
    </source>
</evidence>
<feature type="domain" description="CoA carboxyltransferase C-terminal" evidence="22">
    <location>
        <begin position="286"/>
        <end position="538"/>
    </location>
</feature>
<comment type="caution">
    <text evidence="23">The sequence shown here is derived from an EMBL/GenBank/DDBJ whole genome shotgun (WGS) entry which is preliminary data.</text>
</comment>
<keyword evidence="14 19" id="KW-0067">ATP-binding</keyword>
<comment type="pathway">
    <text evidence="2 19">Lipid metabolism; malonyl-CoA biosynthesis; malonyl-CoA from acetyl-CoA: step 1/1.</text>
</comment>
<evidence type="ECO:0000256" key="13">
    <source>
        <dbReference type="ARBA" id="ARBA00022833"/>
    </source>
</evidence>
<dbReference type="InterPro" id="IPR029045">
    <property type="entry name" value="ClpP/crotonase-like_dom_sf"/>
</dbReference>
<dbReference type="InterPro" id="IPR001095">
    <property type="entry name" value="Acetyl_CoA_COase_a_su"/>
</dbReference>
<dbReference type="InterPro" id="IPR041010">
    <property type="entry name" value="Znf-ACC"/>
</dbReference>
<dbReference type="Gene3D" id="3.90.226.10">
    <property type="entry name" value="2-enoyl-CoA Hydratase, Chain A, domain 1"/>
    <property type="match status" value="2"/>
</dbReference>
<evidence type="ECO:0000259" key="21">
    <source>
        <dbReference type="PROSITE" id="PS50980"/>
    </source>
</evidence>
<keyword evidence="13 20" id="KW-0862">Zinc</keyword>
<comment type="function">
    <text evidence="19">Component of the acetyl coenzyme A carboxylase (ACC) complex. First, biotin carboxylase catalyzes the carboxylation of biotin on its carrier protein (BCCP) and then the CO(2) group is transferred by the carboxyltransferase to acetyl-CoA to form malonyl-CoA.</text>
</comment>
<comment type="similarity">
    <text evidence="3">In the C-terminal section; belongs to the AccA family.</text>
</comment>
<dbReference type="PROSITE" id="PS50980">
    <property type="entry name" value="COA_CT_NTER"/>
    <property type="match status" value="1"/>
</dbReference>
<evidence type="ECO:0000259" key="22">
    <source>
        <dbReference type="PROSITE" id="PS50989"/>
    </source>
</evidence>